<name>A0A8T0CJS5_CORYI</name>
<evidence type="ECO:0000313" key="2">
    <source>
        <dbReference type="Proteomes" id="UP000806378"/>
    </source>
</evidence>
<comment type="caution">
    <text evidence="1">The sequence shown here is derived from an EMBL/GenBank/DDBJ whole genome shotgun (WGS) entry which is preliminary data.</text>
</comment>
<dbReference type="EMBL" id="MU090760">
    <property type="protein sequence ID" value="KAF7847494.1"/>
    <property type="molecule type" value="Genomic_DNA"/>
</dbReference>
<keyword evidence="2" id="KW-1185">Reference proteome</keyword>
<evidence type="ECO:0000313" key="1">
    <source>
        <dbReference type="EMBL" id="KAF7847494.1"/>
    </source>
</evidence>
<sequence length="30" mass="3553">MEYTYSPNLKTYGTETKAFCFINYRINVGK</sequence>
<proteinExistence type="predicted"/>
<gene>
    <name evidence="1" type="ORF">BT93_L2906</name>
</gene>
<protein>
    <submittedName>
        <fullName evidence="1">Uncharacterized protein</fullName>
    </submittedName>
</protein>
<reference evidence="1" key="1">
    <citation type="submission" date="2020-05" db="EMBL/GenBank/DDBJ databases">
        <title>WGS assembly of Corymbia citriodora subspecies variegata.</title>
        <authorList>
            <person name="Barry K."/>
            <person name="Hundley H."/>
            <person name="Shu S."/>
            <person name="Jenkins J."/>
            <person name="Grimwood J."/>
            <person name="Baten A."/>
        </authorList>
    </citation>
    <scope>NUCLEOTIDE SEQUENCE</scope>
    <source>
        <strain evidence="1">CV2-018</strain>
    </source>
</reference>
<accession>A0A8T0CJS5</accession>
<dbReference type="AlphaFoldDB" id="A0A8T0CJS5"/>
<dbReference type="Gramene" id="rna-gnl|WGS:JABURB|Cocit.L2906.1">
    <property type="protein sequence ID" value="cds-KAF7847494.1"/>
    <property type="gene ID" value="gene-BT93_L2906"/>
</dbReference>
<dbReference type="Proteomes" id="UP000806378">
    <property type="component" value="Unassembled WGS sequence"/>
</dbReference>
<organism evidence="1 2">
    <name type="scientific">Corymbia citriodora subsp. variegata</name>
    <dbReference type="NCBI Taxonomy" id="360336"/>
    <lineage>
        <taxon>Eukaryota</taxon>
        <taxon>Viridiplantae</taxon>
        <taxon>Streptophyta</taxon>
        <taxon>Embryophyta</taxon>
        <taxon>Tracheophyta</taxon>
        <taxon>Spermatophyta</taxon>
        <taxon>Magnoliopsida</taxon>
        <taxon>eudicotyledons</taxon>
        <taxon>Gunneridae</taxon>
        <taxon>Pentapetalae</taxon>
        <taxon>rosids</taxon>
        <taxon>malvids</taxon>
        <taxon>Myrtales</taxon>
        <taxon>Myrtaceae</taxon>
        <taxon>Myrtoideae</taxon>
        <taxon>Eucalypteae</taxon>
        <taxon>Corymbia</taxon>
    </lineage>
</organism>